<evidence type="ECO:0000313" key="2">
    <source>
        <dbReference type="Proteomes" id="UP000499080"/>
    </source>
</evidence>
<dbReference type="PANTHER" id="PTHR47326:SF1">
    <property type="entry name" value="HTH PSQ-TYPE DOMAIN-CONTAINING PROTEIN"/>
    <property type="match status" value="1"/>
</dbReference>
<gene>
    <name evidence="1" type="ORF">AVEN_188614_1</name>
</gene>
<evidence type="ECO:0000313" key="1">
    <source>
        <dbReference type="EMBL" id="GBM91324.1"/>
    </source>
</evidence>
<reference evidence="1 2" key="1">
    <citation type="journal article" date="2019" name="Sci. Rep.">
        <title>Orb-weaving spider Araneus ventricosus genome elucidates the spidroin gene catalogue.</title>
        <authorList>
            <person name="Kono N."/>
            <person name="Nakamura H."/>
            <person name="Ohtoshi R."/>
            <person name="Moran D.A.P."/>
            <person name="Shinohara A."/>
            <person name="Yoshida Y."/>
            <person name="Fujiwara M."/>
            <person name="Mori M."/>
            <person name="Tomita M."/>
            <person name="Arakawa K."/>
        </authorList>
    </citation>
    <scope>NUCLEOTIDE SEQUENCE [LARGE SCALE GENOMIC DNA]</scope>
</reference>
<dbReference type="PANTHER" id="PTHR47326">
    <property type="entry name" value="TRANSPOSABLE ELEMENT TC3 TRANSPOSASE-LIKE PROTEIN"/>
    <property type="match status" value="1"/>
</dbReference>
<dbReference type="AlphaFoldDB" id="A0A4Y2JN26"/>
<protein>
    <submittedName>
        <fullName evidence="1">Uncharacterized protein</fullName>
    </submittedName>
</protein>
<dbReference type="InterPro" id="IPR036397">
    <property type="entry name" value="RNaseH_sf"/>
</dbReference>
<proteinExistence type="predicted"/>
<comment type="caution">
    <text evidence="1">The sequence shown here is derived from an EMBL/GenBank/DDBJ whole genome shotgun (WGS) entry which is preliminary data.</text>
</comment>
<dbReference type="Gene3D" id="3.30.420.10">
    <property type="entry name" value="Ribonuclease H-like superfamily/Ribonuclease H"/>
    <property type="match status" value="1"/>
</dbReference>
<sequence length="151" mass="17480">MTAGSQKAFSSTKQDTECSLPIKRGLMHQLYRVFHIEWAKKNSTVGITKSINLAEINLFGNYNHASFIWQQRAGALDLSLLCRQARFPDLTPCDFFLWGFVKDNEFVPPLPQNLQELKQRITNVLNALTWDLLSRMWQELDYRVDICRVTG</sequence>
<keyword evidence="2" id="KW-1185">Reference proteome</keyword>
<organism evidence="1 2">
    <name type="scientific">Araneus ventricosus</name>
    <name type="common">Orbweaver spider</name>
    <name type="synonym">Epeira ventricosa</name>
    <dbReference type="NCBI Taxonomy" id="182803"/>
    <lineage>
        <taxon>Eukaryota</taxon>
        <taxon>Metazoa</taxon>
        <taxon>Ecdysozoa</taxon>
        <taxon>Arthropoda</taxon>
        <taxon>Chelicerata</taxon>
        <taxon>Arachnida</taxon>
        <taxon>Araneae</taxon>
        <taxon>Araneomorphae</taxon>
        <taxon>Entelegynae</taxon>
        <taxon>Araneoidea</taxon>
        <taxon>Araneidae</taxon>
        <taxon>Araneus</taxon>
    </lineage>
</organism>
<dbReference type="EMBL" id="BGPR01003697">
    <property type="protein sequence ID" value="GBM91324.1"/>
    <property type="molecule type" value="Genomic_DNA"/>
</dbReference>
<dbReference type="Proteomes" id="UP000499080">
    <property type="component" value="Unassembled WGS sequence"/>
</dbReference>
<name>A0A4Y2JN26_ARAVE</name>
<dbReference type="GO" id="GO:0003676">
    <property type="term" value="F:nucleic acid binding"/>
    <property type="evidence" value="ECO:0007669"/>
    <property type="project" value="InterPro"/>
</dbReference>
<accession>A0A4Y2JN26</accession>